<sequence length="50" mass="5790">SNTAKISLRRKQENSSQSDFHQPSRRSERRKACPRTQLSDGIVIFCLLRS</sequence>
<keyword evidence="3" id="KW-1185">Reference proteome</keyword>
<protein>
    <submittedName>
        <fullName evidence="2">Uncharacterized protein</fullName>
    </submittedName>
</protein>
<proteinExistence type="predicted"/>
<name>A0A6H5GIT0_9HEMI</name>
<evidence type="ECO:0000313" key="3">
    <source>
        <dbReference type="Proteomes" id="UP000479000"/>
    </source>
</evidence>
<feature type="non-terminal residue" evidence="2">
    <location>
        <position position="1"/>
    </location>
</feature>
<accession>A0A6H5GIT0</accession>
<dbReference type="EMBL" id="CADCXU010013321">
    <property type="protein sequence ID" value="CAB0003113.1"/>
    <property type="molecule type" value="Genomic_DNA"/>
</dbReference>
<feature type="compositionally biased region" description="Basic residues" evidence="1">
    <location>
        <begin position="23"/>
        <end position="33"/>
    </location>
</feature>
<evidence type="ECO:0000313" key="2">
    <source>
        <dbReference type="EMBL" id="CAB0003113.1"/>
    </source>
</evidence>
<organism evidence="2 3">
    <name type="scientific">Nesidiocoris tenuis</name>
    <dbReference type="NCBI Taxonomy" id="355587"/>
    <lineage>
        <taxon>Eukaryota</taxon>
        <taxon>Metazoa</taxon>
        <taxon>Ecdysozoa</taxon>
        <taxon>Arthropoda</taxon>
        <taxon>Hexapoda</taxon>
        <taxon>Insecta</taxon>
        <taxon>Pterygota</taxon>
        <taxon>Neoptera</taxon>
        <taxon>Paraneoptera</taxon>
        <taxon>Hemiptera</taxon>
        <taxon>Heteroptera</taxon>
        <taxon>Panheteroptera</taxon>
        <taxon>Cimicomorpha</taxon>
        <taxon>Miridae</taxon>
        <taxon>Dicyphina</taxon>
        <taxon>Nesidiocoris</taxon>
    </lineage>
</organism>
<evidence type="ECO:0000256" key="1">
    <source>
        <dbReference type="SAM" id="MobiDB-lite"/>
    </source>
</evidence>
<dbReference type="AlphaFoldDB" id="A0A6H5GIT0"/>
<reference evidence="2 3" key="1">
    <citation type="submission" date="2020-02" db="EMBL/GenBank/DDBJ databases">
        <authorList>
            <person name="Ferguson B K."/>
        </authorList>
    </citation>
    <scope>NUCLEOTIDE SEQUENCE [LARGE SCALE GENOMIC DNA]</scope>
</reference>
<gene>
    <name evidence="2" type="ORF">NTEN_LOCUS8760</name>
</gene>
<feature type="region of interest" description="Disordered" evidence="1">
    <location>
        <begin position="1"/>
        <end position="34"/>
    </location>
</feature>
<dbReference type="Proteomes" id="UP000479000">
    <property type="component" value="Unassembled WGS sequence"/>
</dbReference>